<dbReference type="GO" id="GO:0004497">
    <property type="term" value="F:monooxygenase activity"/>
    <property type="evidence" value="ECO:0007669"/>
    <property type="project" value="InterPro"/>
</dbReference>
<dbReference type="InterPro" id="IPR001128">
    <property type="entry name" value="Cyt_P450"/>
</dbReference>
<evidence type="ECO:0000256" key="7">
    <source>
        <dbReference type="ARBA" id="ARBA00023004"/>
    </source>
</evidence>
<evidence type="ECO:0000256" key="3">
    <source>
        <dbReference type="ARBA" id="ARBA00022692"/>
    </source>
</evidence>
<dbReference type="Pfam" id="PF00067">
    <property type="entry name" value="p450"/>
    <property type="match status" value="1"/>
</dbReference>
<dbReference type="AlphaFoldDB" id="A0A2S6GG57"/>
<evidence type="ECO:0000256" key="2">
    <source>
        <dbReference type="ARBA" id="ARBA00022617"/>
    </source>
</evidence>
<keyword evidence="6" id="KW-0560">Oxidoreductase</keyword>
<dbReference type="RefSeq" id="WP_258076736.1">
    <property type="nucleotide sequence ID" value="NZ_PTIY01000028.1"/>
</dbReference>
<keyword evidence="3" id="KW-0812">Transmembrane</keyword>
<dbReference type="GO" id="GO:0016020">
    <property type="term" value="C:membrane"/>
    <property type="evidence" value="ECO:0007669"/>
    <property type="project" value="UniProtKB-SubCell"/>
</dbReference>
<organism evidence="9 10">
    <name type="scientific">Methylobacter tundripaludum</name>
    <dbReference type="NCBI Taxonomy" id="173365"/>
    <lineage>
        <taxon>Bacteria</taxon>
        <taxon>Pseudomonadati</taxon>
        <taxon>Pseudomonadota</taxon>
        <taxon>Gammaproteobacteria</taxon>
        <taxon>Methylococcales</taxon>
        <taxon>Methylococcaceae</taxon>
        <taxon>Methylobacter</taxon>
    </lineage>
</organism>
<dbReference type="PANTHER" id="PTHR24282:SF211">
    <property type="entry name" value="CYTOCHROME P450-RELATED"/>
    <property type="match status" value="1"/>
</dbReference>
<dbReference type="GO" id="GO:0020037">
    <property type="term" value="F:heme binding"/>
    <property type="evidence" value="ECO:0007669"/>
    <property type="project" value="InterPro"/>
</dbReference>
<keyword evidence="7" id="KW-0408">Iron</keyword>
<evidence type="ECO:0000256" key="1">
    <source>
        <dbReference type="ARBA" id="ARBA00004370"/>
    </source>
</evidence>
<comment type="subcellular location">
    <subcellularLocation>
        <location evidence="1">Membrane</location>
    </subcellularLocation>
</comment>
<protein>
    <submittedName>
        <fullName evidence="9">Cytochrome P450</fullName>
    </submittedName>
</protein>
<dbReference type="InterPro" id="IPR036396">
    <property type="entry name" value="Cyt_P450_sf"/>
</dbReference>
<reference evidence="9 10" key="1">
    <citation type="submission" date="2018-02" db="EMBL/GenBank/DDBJ databases">
        <title>Subsurface microbial communities from deep shales in Ohio and West Virginia, USA.</title>
        <authorList>
            <person name="Wrighton K."/>
        </authorList>
    </citation>
    <scope>NUCLEOTIDE SEQUENCE [LARGE SCALE GENOMIC DNA]</scope>
    <source>
        <strain evidence="9 10">OWC-G53F</strain>
    </source>
</reference>
<dbReference type="InterPro" id="IPR050665">
    <property type="entry name" value="Cytochrome_P450_Monooxygen"/>
</dbReference>
<dbReference type="Gene3D" id="1.10.630.10">
    <property type="entry name" value="Cytochrome P450"/>
    <property type="match status" value="1"/>
</dbReference>
<evidence type="ECO:0000256" key="8">
    <source>
        <dbReference type="ARBA" id="ARBA00023136"/>
    </source>
</evidence>
<gene>
    <name evidence="9" type="ORF">B0F88_12827</name>
</gene>
<evidence type="ECO:0000313" key="9">
    <source>
        <dbReference type="EMBL" id="PPK64136.1"/>
    </source>
</evidence>
<evidence type="ECO:0000313" key="10">
    <source>
        <dbReference type="Proteomes" id="UP000238071"/>
    </source>
</evidence>
<evidence type="ECO:0000256" key="5">
    <source>
        <dbReference type="ARBA" id="ARBA00022989"/>
    </source>
</evidence>
<keyword evidence="4" id="KW-0479">Metal-binding</keyword>
<dbReference type="PANTHER" id="PTHR24282">
    <property type="entry name" value="CYTOCHROME P450 FAMILY MEMBER"/>
    <property type="match status" value="1"/>
</dbReference>
<keyword evidence="5" id="KW-1133">Transmembrane helix</keyword>
<proteinExistence type="predicted"/>
<keyword evidence="2" id="KW-0349">Heme</keyword>
<dbReference type="GO" id="GO:0016705">
    <property type="term" value="F:oxidoreductase activity, acting on paired donors, with incorporation or reduction of molecular oxygen"/>
    <property type="evidence" value="ECO:0007669"/>
    <property type="project" value="InterPro"/>
</dbReference>
<name>A0A2S6GG57_9GAMM</name>
<dbReference type="SUPFAM" id="SSF48264">
    <property type="entry name" value="Cytochrome P450"/>
    <property type="match status" value="1"/>
</dbReference>
<keyword evidence="10" id="KW-1185">Reference proteome</keyword>
<dbReference type="GO" id="GO:0005506">
    <property type="term" value="F:iron ion binding"/>
    <property type="evidence" value="ECO:0007669"/>
    <property type="project" value="InterPro"/>
</dbReference>
<dbReference type="Proteomes" id="UP000238071">
    <property type="component" value="Unassembled WGS sequence"/>
</dbReference>
<sequence length="221" mass="25241">MSQTKTTLKIKGEFLLGNLRQMKTNPFQALCDWQRDYGDLVSFRLATRHFYLISHPKLIEQALIKQSDTFVKMYDPKKPTGLALVLGQGLVTSQGELWQRQRRLMQPVFQRSNLASLLPQIVIAGNNLLARWRLLSDGAEVNLADEMMQVTLEVITQTMFSTSVLDKIEHIAPALDTLLRYAAKSVMNPLRMPLFIPTKANREFNKANATLDDVIYLRFNS</sequence>
<evidence type="ECO:0000256" key="4">
    <source>
        <dbReference type="ARBA" id="ARBA00022723"/>
    </source>
</evidence>
<dbReference type="EMBL" id="PTIY01000028">
    <property type="protein sequence ID" value="PPK64136.1"/>
    <property type="molecule type" value="Genomic_DNA"/>
</dbReference>
<evidence type="ECO:0000256" key="6">
    <source>
        <dbReference type="ARBA" id="ARBA00023002"/>
    </source>
</evidence>
<keyword evidence="8" id="KW-0472">Membrane</keyword>
<comment type="caution">
    <text evidence="9">The sequence shown here is derived from an EMBL/GenBank/DDBJ whole genome shotgun (WGS) entry which is preliminary data.</text>
</comment>
<accession>A0A2S6GG57</accession>